<proteinExistence type="predicted"/>
<name>A0ABW2CJK4_9ACTN</name>
<dbReference type="EMBL" id="JBHSXS010000010">
    <property type="protein sequence ID" value="MFC6881971.1"/>
    <property type="molecule type" value="Genomic_DNA"/>
</dbReference>
<keyword evidence="1" id="KW-0812">Transmembrane</keyword>
<sequence length="222" mass="24137">MSLSVGIFDIFTYAIPGSLYLMLGGYVAERLGWFHVAALGDVPVVLLIGGIVVASYVLGQLTYVVGTGVDRFVPFWHRRWSDARKEFLARTPSARGRRYVGASGSVLTTAVEAYDREAAQEIHRLRAVGLMVRNCCFPLAAGAVTAAVEAFAGHRVGAAVVCAALLAGAAVSTLQQNGRLRHWAALKTLEFCYWIPGIDEALGARRDGMLTSLINRDRRIRR</sequence>
<dbReference type="RefSeq" id="WP_378042312.1">
    <property type="nucleotide sequence ID" value="NZ_JBHSXE010000001.1"/>
</dbReference>
<feature type="transmembrane region" description="Helical" evidence="1">
    <location>
        <begin position="156"/>
        <end position="174"/>
    </location>
</feature>
<feature type="transmembrane region" description="Helical" evidence="1">
    <location>
        <begin position="33"/>
        <end position="58"/>
    </location>
</feature>
<accession>A0ABW2CJK4</accession>
<feature type="transmembrane region" description="Helical" evidence="1">
    <location>
        <begin position="130"/>
        <end position="150"/>
    </location>
</feature>
<evidence type="ECO:0000313" key="3">
    <source>
        <dbReference type="Proteomes" id="UP001596380"/>
    </source>
</evidence>
<organism evidence="2 3">
    <name type="scientific">Actinomadura yumaensis</name>
    <dbReference type="NCBI Taxonomy" id="111807"/>
    <lineage>
        <taxon>Bacteria</taxon>
        <taxon>Bacillati</taxon>
        <taxon>Actinomycetota</taxon>
        <taxon>Actinomycetes</taxon>
        <taxon>Streptosporangiales</taxon>
        <taxon>Thermomonosporaceae</taxon>
        <taxon>Actinomadura</taxon>
    </lineage>
</organism>
<dbReference type="Proteomes" id="UP001596380">
    <property type="component" value="Unassembled WGS sequence"/>
</dbReference>
<reference evidence="3" key="1">
    <citation type="journal article" date="2019" name="Int. J. Syst. Evol. Microbiol.">
        <title>The Global Catalogue of Microorganisms (GCM) 10K type strain sequencing project: providing services to taxonomists for standard genome sequencing and annotation.</title>
        <authorList>
            <consortium name="The Broad Institute Genomics Platform"/>
            <consortium name="The Broad Institute Genome Sequencing Center for Infectious Disease"/>
            <person name="Wu L."/>
            <person name="Ma J."/>
        </authorList>
    </citation>
    <scope>NUCLEOTIDE SEQUENCE [LARGE SCALE GENOMIC DNA]</scope>
    <source>
        <strain evidence="3">JCM 3369</strain>
    </source>
</reference>
<keyword evidence="3" id="KW-1185">Reference proteome</keyword>
<evidence type="ECO:0000313" key="2">
    <source>
        <dbReference type="EMBL" id="MFC6881971.1"/>
    </source>
</evidence>
<keyword evidence="1" id="KW-0472">Membrane</keyword>
<keyword evidence="1" id="KW-1133">Transmembrane helix</keyword>
<evidence type="ECO:0000256" key="1">
    <source>
        <dbReference type="SAM" id="Phobius"/>
    </source>
</evidence>
<feature type="transmembrane region" description="Helical" evidence="1">
    <location>
        <begin position="7"/>
        <end position="27"/>
    </location>
</feature>
<comment type="caution">
    <text evidence="2">The sequence shown here is derived from an EMBL/GenBank/DDBJ whole genome shotgun (WGS) entry which is preliminary data.</text>
</comment>
<protein>
    <submittedName>
        <fullName evidence="2">Uncharacterized protein</fullName>
    </submittedName>
</protein>
<gene>
    <name evidence="2" type="ORF">ACFQKB_19620</name>
</gene>